<reference evidence="2 3" key="1">
    <citation type="journal article" date="2023" name="PLoS ONE">
        <title>Cytospora paraplurivora sp. nov. isolated from orchards with fruit tree decline syndrome in Ontario, Canada.</title>
        <authorList>
            <person name="Ilyukhin E."/>
            <person name="Nguyen H.D.T."/>
            <person name="Castle A.J."/>
            <person name="Ellouze W."/>
        </authorList>
    </citation>
    <scope>NUCLEOTIDE SEQUENCE [LARGE SCALE GENOMIC DNA]</scope>
    <source>
        <strain evidence="2 3">FDS-564</strain>
    </source>
</reference>
<keyword evidence="3" id="KW-1185">Reference proteome</keyword>
<feature type="compositionally biased region" description="Basic and acidic residues" evidence="1">
    <location>
        <begin position="17"/>
        <end position="27"/>
    </location>
</feature>
<accession>A0AAN9U311</accession>
<name>A0AAN9U311_9PEZI</name>
<dbReference type="Proteomes" id="UP001320245">
    <property type="component" value="Unassembled WGS sequence"/>
</dbReference>
<organism evidence="2 3">
    <name type="scientific">Cytospora paraplurivora</name>
    <dbReference type="NCBI Taxonomy" id="2898453"/>
    <lineage>
        <taxon>Eukaryota</taxon>
        <taxon>Fungi</taxon>
        <taxon>Dikarya</taxon>
        <taxon>Ascomycota</taxon>
        <taxon>Pezizomycotina</taxon>
        <taxon>Sordariomycetes</taxon>
        <taxon>Sordariomycetidae</taxon>
        <taxon>Diaporthales</taxon>
        <taxon>Cytosporaceae</taxon>
        <taxon>Cytospora</taxon>
    </lineage>
</organism>
<proteinExistence type="predicted"/>
<feature type="region of interest" description="Disordered" evidence="1">
    <location>
        <begin position="1"/>
        <end position="51"/>
    </location>
</feature>
<evidence type="ECO:0000256" key="1">
    <source>
        <dbReference type="SAM" id="MobiDB-lite"/>
    </source>
</evidence>
<dbReference type="AlphaFoldDB" id="A0AAN9U311"/>
<sequence length="80" mass="9069">MTSKLKSIFSKGSKSTPDSDPKPRYSKLESSSNSLYSVQTTQTTNVSEEKRNAWEAKRIKAAEDYLYKNGYGMIFPPIRV</sequence>
<gene>
    <name evidence="2" type="ORF">SLS53_007469</name>
</gene>
<feature type="compositionally biased region" description="Low complexity" evidence="1">
    <location>
        <begin position="28"/>
        <end position="37"/>
    </location>
</feature>
<dbReference type="EMBL" id="JAJSPL020000038">
    <property type="protein sequence ID" value="KAK7735556.1"/>
    <property type="molecule type" value="Genomic_DNA"/>
</dbReference>
<comment type="caution">
    <text evidence="2">The sequence shown here is derived from an EMBL/GenBank/DDBJ whole genome shotgun (WGS) entry which is preliminary data.</text>
</comment>
<evidence type="ECO:0000313" key="3">
    <source>
        <dbReference type="Proteomes" id="UP001320245"/>
    </source>
</evidence>
<feature type="compositionally biased region" description="Polar residues" evidence="1">
    <location>
        <begin position="1"/>
        <end position="16"/>
    </location>
</feature>
<evidence type="ECO:0000313" key="2">
    <source>
        <dbReference type="EMBL" id="KAK7735556.1"/>
    </source>
</evidence>
<protein>
    <submittedName>
        <fullName evidence="2">Uncharacterized protein</fullName>
    </submittedName>
</protein>